<dbReference type="Proteomes" id="UP000887566">
    <property type="component" value="Unplaced"/>
</dbReference>
<evidence type="ECO:0000313" key="3">
    <source>
        <dbReference type="WBParaSite" id="PSAMB.scaffold3996size16091.g23226.t1"/>
    </source>
</evidence>
<organism evidence="2 3">
    <name type="scientific">Plectus sambesii</name>
    <dbReference type="NCBI Taxonomy" id="2011161"/>
    <lineage>
        <taxon>Eukaryota</taxon>
        <taxon>Metazoa</taxon>
        <taxon>Ecdysozoa</taxon>
        <taxon>Nematoda</taxon>
        <taxon>Chromadorea</taxon>
        <taxon>Plectida</taxon>
        <taxon>Plectina</taxon>
        <taxon>Plectoidea</taxon>
        <taxon>Plectidae</taxon>
        <taxon>Plectus</taxon>
    </lineage>
</organism>
<sequence length="73" mass="8390">MQALKLIALVAILCAANVDQADAQFLRYPANYYYYYPYYYGYYAYPYYYYGKRSAGFGAANAESGAKEKNEVN</sequence>
<keyword evidence="2" id="KW-1185">Reference proteome</keyword>
<proteinExistence type="predicted"/>
<feature type="signal peptide" evidence="1">
    <location>
        <begin position="1"/>
        <end position="23"/>
    </location>
</feature>
<evidence type="ECO:0000313" key="2">
    <source>
        <dbReference type="Proteomes" id="UP000887566"/>
    </source>
</evidence>
<feature type="chain" id="PRO_5037434633" evidence="1">
    <location>
        <begin position="24"/>
        <end position="73"/>
    </location>
</feature>
<keyword evidence="1" id="KW-0732">Signal</keyword>
<dbReference type="AlphaFoldDB" id="A0A914WGU7"/>
<accession>A0A914WGU7</accession>
<evidence type="ECO:0000256" key="1">
    <source>
        <dbReference type="SAM" id="SignalP"/>
    </source>
</evidence>
<reference evidence="3" key="1">
    <citation type="submission" date="2022-11" db="UniProtKB">
        <authorList>
            <consortium name="WormBaseParasite"/>
        </authorList>
    </citation>
    <scope>IDENTIFICATION</scope>
</reference>
<name>A0A914WGU7_9BILA</name>
<dbReference type="WBParaSite" id="PSAMB.scaffold3996size16091.g23226.t1">
    <property type="protein sequence ID" value="PSAMB.scaffold3996size16091.g23226.t1"/>
    <property type="gene ID" value="PSAMB.scaffold3996size16091.g23226"/>
</dbReference>
<protein>
    <submittedName>
        <fullName evidence="3">Uncharacterized protein</fullName>
    </submittedName>
</protein>